<evidence type="ECO:0000313" key="4">
    <source>
        <dbReference type="EMBL" id="KAL1269980.1"/>
    </source>
</evidence>
<proteinExistence type="predicted"/>
<protein>
    <recommendedName>
        <fullName evidence="3">TNFR-Cys domain-containing protein</fullName>
    </recommendedName>
</protein>
<keyword evidence="5" id="KW-1185">Reference proteome</keyword>
<feature type="repeat" description="TNFR-Cys" evidence="1">
    <location>
        <begin position="22"/>
        <end position="64"/>
    </location>
</feature>
<keyword evidence="1" id="KW-1015">Disulfide bond</keyword>
<dbReference type="CDD" id="cd13405">
    <property type="entry name" value="TNFRSF14_teleost"/>
    <property type="match status" value="2"/>
</dbReference>
<name>A0ABR3MZH2_9TELE</name>
<comment type="caution">
    <text evidence="4">The sequence shown here is derived from an EMBL/GenBank/DDBJ whole genome shotgun (WGS) entry which is preliminary data.</text>
</comment>
<dbReference type="InterPro" id="IPR001368">
    <property type="entry name" value="TNFR/NGFR_Cys_rich_reg"/>
</dbReference>
<accession>A0ABR3MZH2</accession>
<dbReference type="PANTHER" id="PTHR46838:SF1">
    <property type="entry name" value="TUMOR NECROSIS FACTOR RECEPTOR SUPERFAMILY MEMBER 14"/>
    <property type="match status" value="1"/>
</dbReference>
<dbReference type="Pfam" id="PF00020">
    <property type="entry name" value="TNFR_c6"/>
    <property type="match status" value="3"/>
</dbReference>
<keyword evidence="2" id="KW-1133">Transmembrane helix</keyword>
<keyword evidence="2" id="KW-0812">Transmembrane</keyword>
<dbReference type="PROSITE" id="PS00652">
    <property type="entry name" value="TNFR_NGFR_1"/>
    <property type="match status" value="2"/>
</dbReference>
<feature type="disulfide bond" evidence="1">
    <location>
        <begin position="232"/>
        <end position="247"/>
    </location>
</feature>
<dbReference type="PANTHER" id="PTHR46838">
    <property type="entry name" value="TUMOR NECROSIS FACTOR RECEPTOR SUPERFAMILY MEMBER 14"/>
    <property type="match status" value="1"/>
</dbReference>
<feature type="non-terminal residue" evidence="4">
    <location>
        <position position="447"/>
    </location>
</feature>
<feature type="transmembrane region" description="Helical" evidence="2">
    <location>
        <begin position="359"/>
        <end position="382"/>
    </location>
</feature>
<evidence type="ECO:0000256" key="1">
    <source>
        <dbReference type="PROSITE-ProRule" id="PRU00206"/>
    </source>
</evidence>
<comment type="caution">
    <text evidence="1">Lacks conserved residue(s) required for the propagation of feature annotation.</text>
</comment>
<keyword evidence="2" id="KW-0472">Membrane</keyword>
<dbReference type="PROSITE" id="PS50050">
    <property type="entry name" value="TNFR_NGFR_2"/>
    <property type="match status" value="2"/>
</dbReference>
<feature type="disulfide bond" evidence="1">
    <location>
        <begin position="253"/>
        <end position="271"/>
    </location>
</feature>
<evidence type="ECO:0000259" key="3">
    <source>
        <dbReference type="PROSITE" id="PS50050"/>
    </source>
</evidence>
<feature type="transmembrane region" description="Helical" evidence="2">
    <location>
        <begin position="154"/>
        <end position="177"/>
    </location>
</feature>
<feature type="disulfide bond" evidence="1">
    <location>
        <begin position="23"/>
        <end position="38"/>
    </location>
</feature>
<feature type="disulfide bond" evidence="1">
    <location>
        <begin position="250"/>
        <end position="263"/>
    </location>
</feature>
<reference evidence="4 5" key="1">
    <citation type="submission" date="2023-09" db="EMBL/GenBank/DDBJ databases">
        <authorList>
            <person name="Wang M."/>
        </authorList>
    </citation>
    <scope>NUCLEOTIDE SEQUENCE [LARGE SCALE GENOMIC DNA]</scope>
    <source>
        <strain evidence="4">GT-2023</strain>
        <tissue evidence="4">Liver</tissue>
    </source>
</reference>
<dbReference type="Proteomes" id="UP001558613">
    <property type="component" value="Unassembled WGS sequence"/>
</dbReference>
<evidence type="ECO:0000313" key="5">
    <source>
        <dbReference type="Proteomes" id="UP001558613"/>
    </source>
</evidence>
<dbReference type="Gene3D" id="2.10.50.10">
    <property type="entry name" value="Tumor Necrosis Factor Receptor, subunit A, domain 2"/>
    <property type="match status" value="6"/>
</dbReference>
<feature type="domain" description="TNFR-Cys" evidence="3">
    <location>
        <begin position="231"/>
        <end position="271"/>
    </location>
</feature>
<organism evidence="4 5">
    <name type="scientific">Cirrhinus molitorella</name>
    <name type="common">mud carp</name>
    <dbReference type="NCBI Taxonomy" id="172907"/>
    <lineage>
        <taxon>Eukaryota</taxon>
        <taxon>Metazoa</taxon>
        <taxon>Chordata</taxon>
        <taxon>Craniata</taxon>
        <taxon>Vertebrata</taxon>
        <taxon>Euteleostomi</taxon>
        <taxon>Actinopterygii</taxon>
        <taxon>Neopterygii</taxon>
        <taxon>Teleostei</taxon>
        <taxon>Ostariophysi</taxon>
        <taxon>Cypriniformes</taxon>
        <taxon>Cyprinidae</taxon>
        <taxon>Labeoninae</taxon>
        <taxon>Labeonini</taxon>
        <taxon>Cirrhinus</taxon>
    </lineage>
</organism>
<feature type="repeat" description="TNFR-Cys" evidence="1">
    <location>
        <begin position="231"/>
        <end position="271"/>
    </location>
</feature>
<dbReference type="SUPFAM" id="SSF57586">
    <property type="entry name" value="TNF receptor-like"/>
    <property type="match status" value="4"/>
</dbReference>
<dbReference type="EMBL" id="JAYMGO010000008">
    <property type="protein sequence ID" value="KAL1269980.1"/>
    <property type="molecule type" value="Genomic_DNA"/>
</dbReference>
<sequence length="447" mass="48139">MCAPGNRVHWHCTDDTSTTCVPCPSLTFTDEPNGLTDCFSCTVCDANQGLRENKVCTQSSDTVCGPLERFYCIDKKKSSCTSALQHSECSPGQFIKQAGTGSTDTVCADCTGDTYSNGSFSSCVPHTKCEAMGLTETNPGTHSSDSKCGNPHTAVAIIATSVIVTLILSTVVFFFILKHIRKKKQSKSSELAYCVCAPAEYEINGHCCPMCAPGNRVLWHCTVDTSTTCVSCSASTYTDEPNGLEMCFSCSTCDAGLRIQKACTRLSNTICEPLKGFYCMVREKGSCKLAAKHSQCKPGEYIQQRGTASTDIVCDECTNGTYSDGTFTACQPHTICQSMGRKQIEAGTTSSDAKCEHNLNGLVVGIISGVVVVVIVVIGVSVTQFVRFKHKSKAHPGIRIVRQYYDSTASSPTPILIGPKKKVTLNERQESGSFLCLKIISIQMNLN</sequence>
<dbReference type="SMART" id="SM00208">
    <property type="entry name" value="TNFR"/>
    <property type="match status" value="7"/>
</dbReference>
<feature type="domain" description="TNFR-Cys" evidence="3">
    <location>
        <begin position="22"/>
        <end position="64"/>
    </location>
</feature>
<gene>
    <name evidence="4" type="ORF">QQF64_032269</name>
</gene>
<evidence type="ECO:0000256" key="2">
    <source>
        <dbReference type="SAM" id="Phobius"/>
    </source>
</evidence>